<comment type="caution">
    <text evidence="1">The sequence shown here is derived from an EMBL/GenBank/DDBJ whole genome shotgun (WGS) entry which is preliminary data.</text>
</comment>
<protein>
    <submittedName>
        <fullName evidence="1">Target of Myb protein 1</fullName>
    </submittedName>
</protein>
<sequence length="125" mass="13684">MIQIGQPHVGLLIAFIACGDGIDIQIGEALIKSKCLGYDFRDAVVVGIEAVLVRLRNCSNQDDLTITLLQQCCQSQCTVRDDKSPLFGAMKVNDEILKVLPNTRTSISSSQSHRSTSLPYGIWMS</sequence>
<dbReference type="Proteomes" id="UP000325081">
    <property type="component" value="Unassembled WGS sequence"/>
</dbReference>
<organism evidence="1 2">
    <name type="scientific">Striga asiatica</name>
    <name type="common">Asiatic witchweed</name>
    <name type="synonym">Buchnera asiatica</name>
    <dbReference type="NCBI Taxonomy" id="4170"/>
    <lineage>
        <taxon>Eukaryota</taxon>
        <taxon>Viridiplantae</taxon>
        <taxon>Streptophyta</taxon>
        <taxon>Embryophyta</taxon>
        <taxon>Tracheophyta</taxon>
        <taxon>Spermatophyta</taxon>
        <taxon>Magnoliopsida</taxon>
        <taxon>eudicotyledons</taxon>
        <taxon>Gunneridae</taxon>
        <taxon>Pentapetalae</taxon>
        <taxon>asterids</taxon>
        <taxon>lamiids</taxon>
        <taxon>Lamiales</taxon>
        <taxon>Orobanchaceae</taxon>
        <taxon>Buchnereae</taxon>
        <taxon>Striga</taxon>
    </lineage>
</organism>
<reference evidence="2" key="1">
    <citation type="journal article" date="2019" name="Curr. Biol.">
        <title>Genome Sequence of Striga asiatica Provides Insight into the Evolution of Plant Parasitism.</title>
        <authorList>
            <person name="Yoshida S."/>
            <person name="Kim S."/>
            <person name="Wafula E.K."/>
            <person name="Tanskanen J."/>
            <person name="Kim Y.M."/>
            <person name="Honaas L."/>
            <person name="Yang Z."/>
            <person name="Spallek T."/>
            <person name="Conn C.E."/>
            <person name="Ichihashi Y."/>
            <person name="Cheong K."/>
            <person name="Cui S."/>
            <person name="Der J.P."/>
            <person name="Gundlach H."/>
            <person name="Jiao Y."/>
            <person name="Hori C."/>
            <person name="Ishida J.K."/>
            <person name="Kasahara H."/>
            <person name="Kiba T."/>
            <person name="Kim M.S."/>
            <person name="Koo N."/>
            <person name="Laohavisit A."/>
            <person name="Lee Y.H."/>
            <person name="Lumba S."/>
            <person name="McCourt P."/>
            <person name="Mortimer J.C."/>
            <person name="Mutuku J.M."/>
            <person name="Nomura T."/>
            <person name="Sasaki-Sekimoto Y."/>
            <person name="Seto Y."/>
            <person name="Wang Y."/>
            <person name="Wakatake T."/>
            <person name="Sakakibara H."/>
            <person name="Demura T."/>
            <person name="Yamaguchi S."/>
            <person name="Yoneyama K."/>
            <person name="Manabe R.I."/>
            <person name="Nelson D.C."/>
            <person name="Schulman A.H."/>
            <person name="Timko M.P."/>
            <person name="dePamphilis C.W."/>
            <person name="Choi D."/>
            <person name="Shirasu K."/>
        </authorList>
    </citation>
    <scope>NUCLEOTIDE SEQUENCE [LARGE SCALE GENOMIC DNA]</scope>
    <source>
        <strain evidence="2">cv. UVA1</strain>
    </source>
</reference>
<evidence type="ECO:0000313" key="2">
    <source>
        <dbReference type="Proteomes" id="UP000325081"/>
    </source>
</evidence>
<accession>A0A5A7QV35</accession>
<dbReference type="AlphaFoldDB" id="A0A5A7QV35"/>
<evidence type="ECO:0000313" key="1">
    <source>
        <dbReference type="EMBL" id="GER49080.1"/>
    </source>
</evidence>
<keyword evidence="2" id="KW-1185">Reference proteome</keyword>
<dbReference type="EMBL" id="BKCP01008404">
    <property type="protein sequence ID" value="GER49080.1"/>
    <property type="molecule type" value="Genomic_DNA"/>
</dbReference>
<proteinExistence type="predicted"/>
<gene>
    <name evidence="1" type="ORF">STAS_26297</name>
</gene>
<name>A0A5A7QV35_STRAF</name>